<gene>
    <name evidence="1" type="ORF">A9C19_10630</name>
</gene>
<proteinExistence type="predicted"/>
<dbReference type="EMBL" id="CP016020">
    <property type="protein sequence ID" value="APH05166.1"/>
    <property type="molecule type" value="Genomic_DNA"/>
</dbReference>
<reference evidence="1 2" key="1">
    <citation type="journal article" date="2016" name="Sci. Rep.">
        <title>Complete genome sequence and transcriptomic analysis of a novel marine strain Bacillus weihaiensis reveals the mechanism of brown algae degradation.</title>
        <authorList>
            <person name="Zhu Y."/>
            <person name="Chen P."/>
            <person name="Bao Y."/>
            <person name="Men Y."/>
            <person name="Zeng Y."/>
            <person name="Yang J."/>
            <person name="Sun J."/>
            <person name="Sun Y."/>
        </authorList>
    </citation>
    <scope>NUCLEOTIDE SEQUENCE [LARGE SCALE GENOMIC DNA]</scope>
    <source>
        <strain evidence="1 2">Alg07</strain>
    </source>
</reference>
<organism evidence="1 2">
    <name type="scientific">Bacillus weihaiensis</name>
    <dbReference type="NCBI Taxonomy" id="1547283"/>
    <lineage>
        <taxon>Bacteria</taxon>
        <taxon>Bacillati</taxon>
        <taxon>Bacillota</taxon>
        <taxon>Bacilli</taxon>
        <taxon>Bacillales</taxon>
        <taxon>Bacillaceae</taxon>
        <taxon>Bacillus</taxon>
    </lineage>
</organism>
<evidence type="ECO:0000313" key="1">
    <source>
        <dbReference type="EMBL" id="APH05166.1"/>
    </source>
</evidence>
<dbReference type="STRING" id="1547283.A9C19_10630"/>
<dbReference type="KEGG" id="bwh:A9C19_10630"/>
<name>A0A1L3MS53_9BACI</name>
<protein>
    <submittedName>
        <fullName evidence="1">Uncharacterized protein</fullName>
    </submittedName>
</protein>
<dbReference type="AlphaFoldDB" id="A0A1L3MS53"/>
<accession>A0A1L3MS53</accession>
<keyword evidence="2" id="KW-1185">Reference proteome</keyword>
<dbReference type="Proteomes" id="UP000181936">
    <property type="component" value="Chromosome"/>
</dbReference>
<evidence type="ECO:0000313" key="2">
    <source>
        <dbReference type="Proteomes" id="UP000181936"/>
    </source>
</evidence>
<sequence length="61" mass="6984">MLRGSSFLLGKKHFIFPRKKQMDATQWNDFVLSISFIKKVTLGPKMMLCLSESFISYAVAP</sequence>